<organism evidence="2 3">
    <name type="scientific">Mollisia scopiformis</name>
    <name type="common">Conifer needle endophyte fungus</name>
    <name type="synonym">Phialocephala scopiformis</name>
    <dbReference type="NCBI Taxonomy" id="149040"/>
    <lineage>
        <taxon>Eukaryota</taxon>
        <taxon>Fungi</taxon>
        <taxon>Dikarya</taxon>
        <taxon>Ascomycota</taxon>
        <taxon>Pezizomycotina</taxon>
        <taxon>Leotiomycetes</taxon>
        <taxon>Helotiales</taxon>
        <taxon>Mollisiaceae</taxon>
        <taxon>Mollisia</taxon>
    </lineage>
</organism>
<dbReference type="RefSeq" id="XP_018077163.1">
    <property type="nucleotide sequence ID" value="XM_018206633.1"/>
</dbReference>
<dbReference type="OrthoDB" id="3526611at2759"/>
<feature type="compositionally biased region" description="Low complexity" evidence="1">
    <location>
        <begin position="265"/>
        <end position="275"/>
    </location>
</feature>
<dbReference type="KEGG" id="psco:LY89DRAFT_311033"/>
<gene>
    <name evidence="2" type="ORF">LY89DRAFT_311033</name>
</gene>
<evidence type="ECO:0000313" key="3">
    <source>
        <dbReference type="Proteomes" id="UP000070700"/>
    </source>
</evidence>
<feature type="compositionally biased region" description="Acidic residues" evidence="1">
    <location>
        <begin position="537"/>
        <end position="550"/>
    </location>
</feature>
<feature type="region of interest" description="Disordered" evidence="1">
    <location>
        <begin position="535"/>
        <end position="557"/>
    </location>
</feature>
<evidence type="ECO:0000313" key="2">
    <source>
        <dbReference type="EMBL" id="KUJ22808.1"/>
    </source>
</evidence>
<feature type="region of interest" description="Disordered" evidence="1">
    <location>
        <begin position="233"/>
        <end position="307"/>
    </location>
</feature>
<keyword evidence="3" id="KW-1185">Reference proteome</keyword>
<dbReference type="GeneID" id="28816359"/>
<sequence length="557" mass="63867">MPPLSRNPLTIAAVINLATESITEATSYLSTLPHPIEPLEELISVIAVTSNLLSALQTAIDRYPDLEFSPDLSFLNPLSHDIVYAISQLNGRVEDAKRSKIFQPNDVGLVRLPRNAWILINGTEAKAASLRSRLYVEKYRVRVLLDAVNWYGLRSLEIRDMDEEREFQNVRARLGLVAERLVGVWKDYTPRLKDLENAEQNPRVGNPFSDLVEVERQRSLQRALQLQMMNQQAQALQQMQPPRYEASMEQGQALRAQKEVEQATQQQQQQQQQMQPENTTPASPTNNDEKQALKRTNSGISCSSTTTIHPDTKYETYLLRRNPPTSTLKTSTITHLLGIPILWSNTLTHAPATHYIKALPSSNTEITTFRTTSQGSLSAVQHESKLKKDILNMPDDAQWEVQKLIEGRETATSARNVKREWAVVGMVERCRRKVSHGGLRRGRWWERRSGIDKRDQTEWVLVLRGETVDRQERVLGGKNANPWEGKREVQGQQVVQQQQQQQSVLRHVEVRRTMSVEEAEARMDEMLRDMFKFEEHEAFEDESDDEEQDDEKFTVTN</sequence>
<dbReference type="InParanoid" id="A0A194XRI9"/>
<proteinExistence type="predicted"/>
<reference evidence="2 3" key="1">
    <citation type="submission" date="2015-10" db="EMBL/GenBank/DDBJ databases">
        <title>Full genome of DAOMC 229536 Phialocephala scopiformis, a fungal endophyte of spruce producing the potent anti-insectan compound rugulosin.</title>
        <authorList>
            <consortium name="DOE Joint Genome Institute"/>
            <person name="Walker A.K."/>
            <person name="Frasz S.L."/>
            <person name="Seifert K.A."/>
            <person name="Miller J.D."/>
            <person name="Mondo S.J."/>
            <person name="Labutti K."/>
            <person name="Lipzen A."/>
            <person name="Dockter R."/>
            <person name="Kennedy M."/>
            <person name="Grigoriev I.V."/>
            <person name="Spatafora J.W."/>
        </authorList>
    </citation>
    <scope>NUCLEOTIDE SEQUENCE [LARGE SCALE GENOMIC DNA]</scope>
    <source>
        <strain evidence="2 3">CBS 120377</strain>
    </source>
</reference>
<protein>
    <submittedName>
        <fullName evidence="2">Uncharacterized protein</fullName>
    </submittedName>
</protein>
<evidence type="ECO:0000256" key="1">
    <source>
        <dbReference type="SAM" id="MobiDB-lite"/>
    </source>
</evidence>
<feature type="compositionally biased region" description="Polar residues" evidence="1">
    <location>
        <begin position="276"/>
        <end position="286"/>
    </location>
</feature>
<name>A0A194XRI9_MOLSC</name>
<accession>A0A194XRI9</accession>
<feature type="compositionally biased region" description="Polar residues" evidence="1">
    <location>
        <begin position="294"/>
        <end position="307"/>
    </location>
</feature>
<dbReference type="EMBL" id="KQ947406">
    <property type="protein sequence ID" value="KUJ22808.1"/>
    <property type="molecule type" value="Genomic_DNA"/>
</dbReference>
<dbReference type="AlphaFoldDB" id="A0A194XRI9"/>
<dbReference type="Proteomes" id="UP000070700">
    <property type="component" value="Unassembled WGS sequence"/>
</dbReference>